<dbReference type="Gene3D" id="3.90.640.10">
    <property type="entry name" value="Actin, Chain A, domain 4"/>
    <property type="match status" value="1"/>
</dbReference>
<evidence type="ECO:0000313" key="3">
    <source>
        <dbReference type="Proteomes" id="UP000070089"/>
    </source>
</evidence>
<reference evidence="2 3" key="1">
    <citation type="journal article" date="2015" name="Mol. Biochem. Parasitol.">
        <title>Identification of polymorphic genes for use in assemblage B genotyping assays through comparative genomics of multiple assemblage B Giardia duodenalis isolates.</title>
        <authorList>
            <person name="Wielinga C."/>
            <person name="Thompson R.C."/>
            <person name="Monis P."/>
            <person name="Ryan U."/>
        </authorList>
    </citation>
    <scope>NUCLEOTIDE SEQUENCE [LARGE SCALE GENOMIC DNA]</scope>
    <source>
        <strain evidence="2 3">BAH15c1</strain>
    </source>
</reference>
<dbReference type="Pfam" id="PF00022">
    <property type="entry name" value="Actin"/>
    <property type="match status" value="1"/>
</dbReference>
<dbReference type="AlphaFoldDB" id="A0A132NPK0"/>
<dbReference type="InterPro" id="IPR043129">
    <property type="entry name" value="ATPase_NBD"/>
</dbReference>
<organism evidence="2 3">
    <name type="scientific">Giardia duodenalis assemblage B</name>
    <dbReference type="NCBI Taxonomy" id="1394984"/>
    <lineage>
        <taxon>Eukaryota</taxon>
        <taxon>Metamonada</taxon>
        <taxon>Diplomonadida</taxon>
        <taxon>Hexamitidae</taxon>
        <taxon>Giardiinae</taxon>
        <taxon>Giardia</taxon>
    </lineage>
</organism>
<comment type="caution">
    <text evidence="2">The sequence shown here is derived from an EMBL/GenBank/DDBJ whole genome shotgun (WGS) entry which is preliminary data.</text>
</comment>
<sequence>MALNQLPQANALVLDLGMHTVRMGFACDPCPTCTIDVSALFRDKEVSASALAHAIYSEFQTKLQQYLVEPLPIFIAINHDTRPSFIFKLLDHLLSVFPGVAFHSAISCAIYASTHNTALIVDCGHTATRVALVLDGVIASMQSVTDFSGESLLAHLLSVMKDKHTRVCSSLQTSCDIFTHPVSTEMTLVAQTVLQELCAVSLDPQKDEEMANTTFIYEEEVKLPCGHTIILNHELFGIVESMLQQSKLSAIIATMLESPFIAHQQSKGNISVVLVGGLTRLSNLARRIQQDLDGKGSVQSTDDAINAVWQGGASFVGIETLGDFLITRALLDEQGPEILMKVIM</sequence>
<dbReference type="VEuPathDB" id="GiardiaDB:QR46_4042"/>
<dbReference type="SMART" id="SM00268">
    <property type="entry name" value="ACTIN"/>
    <property type="match status" value="1"/>
</dbReference>
<evidence type="ECO:0000313" key="2">
    <source>
        <dbReference type="EMBL" id="KWX11984.1"/>
    </source>
</evidence>
<dbReference type="OrthoDB" id="5132116at2759"/>
<dbReference type="InterPro" id="IPR004000">
    <property type="entry name" value="Actin"/>
</dbReference>
<dbReference type="EMBL" id="JXTI01000143">
    <property type="protein sequence ID" value="KWX11984.1"/>
    <property type="molecule type" value="Genomic_DNA"/>
</dbReference>
<proteinExistence type="inferred from homology"/>
<accession>A0A132NPK0</accession>
<comment type="similarity">
    <text evidence="1">Belongs to the actin family.</text>
</comment>
<dbReference type="Gene3D" id="3.30.420.40">
    <property type="match status" value="2"/>
</dbReference>
<protein>
    <submittedName>
        <fullName evidence="2">Actin related protein</fullName>
    </submittedName>
</protein>
<evidence type="ECO:0000256" key="1">
    <source>
        <dbReference type="RuleBase" id="RU000487"/>
    </source>
</evidence>
<dbReference type="SUPFAM" id="SSF53067">
    <property type="entry name" value="Actin-like ATPase domain"/>
    <property type="match status" value="1"/>
</dbReference>
<name>A0A132NPK0_GIAIN</name>
<dbReference type="Proteomes" id="UP000070089">
    <property type="component" value="Unassembled WGS sequence"/>
</dbReference>
<dbReference type="PANTHER" id="PTHR11937">
    <property type="entry name" value="ACTIN"/>
    <property type="match status" value="1"/>
</dbReference>
<gene>
    <name evidence="2" type="ORF">QR46_4042</name>
</gene>